<keyword evidence="2" id="KW-0812">Transmembrane</keyword>
<feature type="transmembrane region" description="Helical" evidence="2">
    <location>
        <begin position="757"/>
        <end position="782"/>
    </location>
</feature>
<keyword evidence="2" id="KW-0472">Membrane</keyword>
<evidence type="ECO:0000256" key="2">
    <source>
        <dbReference type="SAM" id="Phobius"/>
    </source>
</evidence>
<dbReference type="AlphaFoldDB" id="A0AAU8DQV9"/>
<feature type="region of interest" description="Disordered" evidence="1">
    <location>
        <begin position="296"/>
        <end position="324"/>
    </location>
</feature>
<reference evidence="3" key="1">
    <citation type="submission" date="2024-05" db="EMBL/GenBank/DDBJ databases">
        <authorList>
            <person name="Cai S.Y."/>
            <person name="Jin L.M."/>
            <person name="Li H.R."/>
        </authorList>
    </citation>
    <scope>NUCLEOTIDE SEQUENCE</scope>
    <source>
        <strain evidence="3">A5-74</strain>
    </source>
</reference>
<evidence type="ECO:0008006" key="4">
    <source>
        <dbReference type="Google" id="ProtNLM"/>
    </source>
</evidence>
<evidence type="ECO:0000256" key="1">
    <source>
        <dbReference type="SAM" id="MobiDB-lite"/>
    </source>
</evidence>
<keyword evidence="2" id="KW-1133">Transmembrane helix</keyword>
<protein>
    <recommendedName>
        <fullName evidence="4">Glycoprotein</fullName>
    </recommendedName>
</protein>
<dbReference type="RefSeq" id="WP_353649353.1">
    <property type="nucleotide sequence ID" value="NZ_CP159218.1"/>
</dbReference>
<feature type="compositionally biased region" description="Low complexity" evidence="1">
    <location>
        <begin position="806"/>
        <end position="825"/>
    </location>
</feature>
<proteinExistence type="predicted"/>
<feature type="compositionally biased region" description="Low complexity" evidence="1">
    <location>
        <begin position="309"/>
        <end position="324"/>
    </location>
</feature>
<evidence type="ECO:0000313" key="3">
    <source>
        <dbReference type="EMBL" id="XCG63738.1"/>
    </source>
</evidence>
<dbReference type="EMBL" id="CP159218">
    <property type="protein sequence ID" value="XCG63738.1"/>
    <property type="molecule type" value="Genomic_DNA"/>
</dbReference>
<feature type="region of interest" description="Disordered" evidence="1">
    <location>
        <begin position="806"/>
        <end position="835"/>
    </location>
</feature>
<sequence length="835" mass="83957">MTVRSTAIRLGAVVAAALITVAGAPAVLLPAALEATASAAPLGLFAADLGFVVESVTPTVVTRDSPDQLLVTGTVTNTADVPVSDLIVRFQRGDALTTEAAVSQNLADPGQPDAVIAGDWQSFGTEGATFAAGDSRPFRLSTAIAGTVTQGLGITRPGVYPVMANINGTREVDGVPSSVRLGELHLLVTVTSLAEGASGTGPQPKPRPSGAAAVPFGITWPISSIPHRTIGGAFTSEALAGEISQGGALAANLDALQQSELPAVNVVIVIDPMLLDELDMMAHGYRVVAPGSAPAPLDPATGTSVEEPATTAEGETSASASSVTSASAASTAATVGTSGTSGTSGPVDETGTVAGAHAAAATAFLDRLRGLSESSQVLVLPYSDPDAVRLTGAGQGSLVRTLRAEGGEIAARVLQRTDLVTDVALPPGAVLDADTVDVYQRIGFRSLLVSRSGVSGTPQSGGVGRIAGTTTTLPTFVGDQTLQPQLAQVLDPQGVVPGAGALNAAVALLAVRHTTGSALPVLQLPGTTVDVRGLASLGRAVVALSGDGVTTGVDVTTMTKGASAIANLGTALPADAALLPQDYVDRLVATRATITRTASVIDPNPSRSGAGHAVIRALDEGVDGLFSASLRSATAPGDAVLLTAEDSLTRIQNAVSIRTGAGSYTLASADSPLVLTVQNRLPFPVTVRVTVTSGLDAGLKLELPPSIELSGKQSRSISIPSSVSRAGTFSVTVQLANPGATSRPWGEGQKIEIRSNAYGALTLILMISAGGVLFLMVGLRLVQRVRERGKALVPVAPTDSIAAMAEEAAQGSAADSPAPSDPGAPRTSEPQESIR</sequence>
<accession>A0AAU8DQV9</accession>
<name>A0AAU8DQV9_9ACTN</name>
<organism evidence="3">
    <name type="scientific">Nakamurella sp. A5-74</name>
    <dbReference type="NCBI Taxonomy" id="3158264"/>
    <lineage>
        <taxon>Bacteria</taxon>
        <taxon>Bacillati</taxon>
        <taxon>Actinomycetota</taxon>
        <taxon>Actinomycetes</taxon>
        <taxon>Nakamurellales</taxon>
        <taxon>Nakamurellaceae</taxon>
        <taxon>Nakamurella</taxon>
    </lineage>
</organism>
<gene>
    <name evidence="3" type="ORF">ABLG96_21570</name>
</gene>